<organism evidence="2 3">
    <name type="scientific">Rhizophagus irregularis (strain DAOM 197198w)</name>
    <name type="common">Glomus intraradices</name>
    <dbReference type="NCBI Taxonomy" id="1432141"/>
    <lineage>
        <taxon>Eukaryota</taxon>
        <taxon>Fungi</taxon>
        <taxon>Fungi incertae sedis</taxon>
        <taxon>Mucoromycota</taxon>
        <taxon>Glomeromycotina</taxon>
        <taxon>Glomeromycetes</taxon>
        <taxon>Glomerales</taxon>
        <taxon>Glomeraceae</taxon>
        <taxon>Rhizophagus</taxon>
    </lineage>
</organism>
<evidence type="ECO:0008006" key="4">
    <source>
        <dbReference type="Google" id="ProtNLM"/>
    </source>
</evidence>
<dbReference type="HOGENOM" id="CLU_549978_0_0_1"/>
<protein>
    <recommendedName>
        <fullName evidence="4">Retrotransposon gag domain-containing protein</fullName>
    </recommendedName>
</protein>
<sequence length="496" mass="57286">MNKEFQYLQQIFQHIEDHNQGKQDLIEDLSCADCYPEDQNLGLLENPRFIEFWQFVISPRYPDSVFTQNTIQIFRKLQQQRESQEVYRLIQELVQTIRYIVIPAFDTLVKTIQFYWEVTDRFNNWEAYYLDQSSDTASNTSKMSGKVNQNKADKNDESLGSEQQFGGTEPITILKNGEDSSFSQIGINDTSNDHIYDPKKEVKEKQKATTSGNSNKWGINPFSTYKLYSGTGLLSNPTSFVTVKPFQDSFGSPNIRTSTLKTFRQNDLLDFSSNNLQDNEEPEEQTPISETEQNKIMLQFFQQAQKFYAKGVEPRESRLVDFPVFKGGNQDLVEWIEAFSRACVANRVSEERAIVLVASYLKGTALTWISQWKHQLRNRKQKQGETIEEYIAAITELWKRVDPTDRRMELDKIHEFIESLRPEFVVPVQSAMPQTVEKAMEKAQALETAFSMGIDLSVYSMMPGYLQNMNGGMIPARTNLAMYQPAYSMSYSNQKV</sequence>
<name>A0A015ISP2_RHIIW</name>
<reference evidence="2 3" key="1">
    <citation type="submission" date="2014-02" db="EMBL/GenBank/DDBJ databases">
        <title>Single nucleus genome sequencing reveals high similarity among nuclei of an endomycorrhizal fungus.</title>
        <authorList>
            <person name="Lin K."/>
            <person name="Geurts R."/>
            <person name="Zhang Z."/>
            <person name="Limpens E."/>
            <person name="Saunders D.G."/>
            <person name="Mu D."/>
            <person name="Pang E."/>
            <person name="Cao H."/>
            <person name="Cha H."/>
            <person name="Lin T."/>
            <person name="Zhou Q."/>
            <person name="Shang Y."/>
            <person name="Li Y."/>
            <person name="Ivanov S."/>
            <person name="Sharma T."/>
            <person name="Velzen R.V."/>
            <person name="Ruijter N.D."/>
            <person name="Aanen D.K."/>
            <person name="Win J."/>
            <person name="Kamoun S."/>
            <person name="Bisseling T."/>
            <person name="Huang S."/>
        </authorList>
    </citation>
    <scope>NUCLEOTIDE SEQUENCE [LARGE SCALE GENOMIC DNA]</scope>
    <source>
        <strain evidence="3">DAOM197198w</strain>
    </source>
</reference>
<dbReference type="AlphaFoldDB" id="A0A015ISP2"/>
<evidence type="ECO:0000313" key="2">
    <source>
        <dbReference type="EMBL" id="EXX60232.1"/>
    </source>
</evidence>
<evidence type="ECO:0000256" key="1">
    <source>
        <dbReference type="SAM" id="MobiDB-lite"/>
    </source>
</evidence>
<gene>
    <name evidence="2" type="ORF">RirG_181820</name>
</gene>
<keyword evidence="3" id="KW-1185">Reference proteome</keyword>
<evidence type="ECO:0000313" key="3">
    <source>
        <dbReference type="Proteomes" id="UP000022910"/>
    </source>
</evidence>
<dbReference type="EMBL" id="JEMT01025989">
    <property type="protein sequence ID" value="EXX60232.1"/>
    <property type="molecule type" value="Genomic_DNA"/>
</dbReference>
<proteinExistence type="predicted"/>
<feature type="compositionally biased region" description="Polar residues" evidence="1">
    <location>
        <begin position="135"/>
        <end position="150"/>
    </location>
</feature>
<accession>A0A015ISP2</accession>
<dbReference type="OrthoDB" id="2449528at2759"/>
<feature type="region of interest" description="Disordered" evidence="1">
    <location>
        <begin position="135"/>
        <end position="164"/>
    </location>
</feature>
<comment type="caution">
    <text evidence="2">The sequence shown here is derived from an EMBL/GenBank/DDBJ whole genome shotgun (WGS) entry which is preliminary data.</text>
</comment>
<dbReference type="Proteomes" id="UP000022910">
    <property type="component" value="Unassembled WGS sequence"/>
</dbReference>